<dbReference type="Pfam" id="PF03861">
    <property type="entry name" value="ANTAR"/>
    <property type="match status" value="1"/>
</dbReference>
<dbReference type="PROSITE" id="PS50921">
    <property type="entry name" value="ANTAR"/>
    <property type="match status" value="1"/>
</dbReference>
<accession>A0A6A9USZ9</accession>
<protein>
    <submittedName>
        <fullName evidence="2">ANTAR domain-containing protein</fullName>
    </submittedName>
</protein>
<feature type="domain" description="ANTAR" evidence="1">
    <location>
        <begin position="90"/>
        <end position="151"/>
    </location>
</feature>
<evidence type="ECO:0000313" key="2">
    <source>
        <dbReference type="EMBL" id="MVA75811.1"/>
    </source>
</evidence>
<dbReference type="SMART" id="SM01012">
    <property type="entry name" value="ANTAR"/>
    <property type="match status" value="1"/>
</dbReference>
<dbReference type="AlphaFoldDB" id="A0A6A9USZ9"/>
<keyword evidence="3" id="KW-1185">Reference proteome</keyword>
<dbReference type="Gene3D" id="1.10.10.10">
    <property type="entry name" value="Winged helix-like DNA-binding domain superfamily/Winged helix DNA-binding domain"/>
    <property type="match status" value="1"/>
</dbReference>
<dbReference type="InterPro" id="IPR036388">
    <property type="entry name" value="WH-like_DNA-bd_sf"/>
</dbReference>
<dbReference type="InterPro" id="IPR011006">
    <property type="entry name" value="CheY-like_superfamily"/>
</dbReference>
<evidence type="ECO:0000313" key="3">
    <source>
        <dbReference type="Proteomes" id="UP000435304"/>
    </source>
</evidence>
<dbReference type="InterPro" id="IPR005561">
    <property type="entry name" value="ANTAR"/>
</dbReference>
<name>A0A6A9USZ9_9ACTN</name>
<comment type="caution">
    <text evidence="2">The sequence shown here is derived from an EMBL/GenBank/DDBJ whole genome shotgun (WGS) entry which is preliminary data.</text>
</comment>
<sequence length="184" mass="20091">MYALLGREQDALAPSTALLLHHVDPAHRAEVRAMLQEAPERGVAARIQVQTASRRPRTVILTLGPDGCPETERPSWLKRSVAGSLLDVTDSERHASTRAVRAATNHRATIEQAKGIAMTVYGLSEDAAFLLLSYFSQSRNLRLHQVAQQLVDQAARLTPGRDCRRLAEGILAGDQDAAARVPRS</sequence>
<gene>
    <name evidence="2" type="ORF">GC722_07215</name>
</gene>
<dbReference type="GO" id="GO:0003723">
    <property type="term" value="F:RNA binding"/>
    <property type="evidence" value="ECO:0007669"/>
    <property type="project" value="InterPro"/>
</dbReference>
<organism evidence="2 3">
    <name type="scientific">Auraticoccus cholistanensis</name>
    <dbReference type="NCBI Taxonomy" id="2656650"/>
    <lineage>
        <taxon>Bacteria</taxon>
        <taxon>Bacillati</taxon>
        <taxon>Actinomycetota</taxon>
        <taxon>Actinomycetes</taxon>
        <taxon>Propionibacteriales</taxon>
        <taxon>Propionibacteriaceae</taxon>
        <taxon>Auraticoccus</taxon>
    </lineage>
</organism>
<dbReference type="EMBL" id="WPCU01000005">
    <property type="protein sequence ID" value="MVA75811.1"/>
    <property type="molecule type" value="Genomic_DNA"/>
</dbReference>
<proteinExistence type="predicted"/>
<dbReference type="Proteomes" id="UP000435304">
    <property type="component" value="Unassembled WGS sequence"/>
</dbReference>
<reference evidence="2 3" key="1">
    <citation type="submission" date="2019-12" db="EMBL/GenBank/DDBJ databases">
        <title>Auraticoccus cholistani sp. nov., an actinomycete isolated from soil of Cholistan desert.</title>
        <authorList>
            <person name="Cheema M.T."/>
        </authorList>
    </citation>
    <scope>NUCLEOTIDE SEQUENCE [LARGE SCALE GENOMIC DNA]</scope>
    <source>
        <strain evidence="2 3">F435</strain>
    </source>
</reference>
<dbReference type="SUPFAM" id="SSF52172">
    <property type="entry name" value="CheY-like"/>
    <property type="match status" value="1"/>
</dbReference>
<evidence type="ECO:0000259" key="1">
    <source>
        <dbReference type="PROSITE" id="PS50921"/>
    </source>
</evidence>